<sequence length="439" mass="47271">MSARRAASAAPPRTTPAPRETLRLALGSLDDGVRLAALNLLCCSPKTSQPPTGAELSAVRGFLPLNLNCESAPFRQHLQVALRKLLVRLRDSCLARLKARRGRGRGGARQGTEEEEGYGAGTRSRDSVADFVDWLAQLPFAYLAPGHSYQRKRTVLLLLSAVLETCTDTWRPDKKKGQPPANVSDLIGFARRRGRWDFFARQKLLVLIGCLEDSTNEVRELAAGLLLRFFPRPLPPDLGPALLDRAGQLLRSPRVQDGQTGALFFRVLLEMCGDAAVFPERDGAALSADARGGMADAVLRVLLRELEEHYLTAKSDLLLAAKTRPVHGVLAALQKCLLDGSDTLGPVQKAVLPLSVADAILDLLERVSRLLLGVLYGDQAACAEETEAPPSFCDMGNAIRSVIAQGGGPGVGEGRTRTACCCRRSTAWSSPAVGSPSRK</sequence>
<dbReference type="InterPro" id="IPR051954">
    <property type="entry name" value="tRNA_methyltransferase_THADA"/>
</dbReference>
<protein>
    <recommendedName>
        <fullName evidence="2">tRNA (32-2'-O)-methyltransferase regulator THADA-like TPR repeats region domain-containing protein</fullName>
    </recommendedName>
</protein>
<dbReference type="PANTHER" id="PTHR14387:SF0">
    <property type="entry name" value="DUF2428 DOMAIN-CONTAINING PROTEIN"/>
    <property type="match status" value="1"/>
</dbReference>
<organism evidence="3 4">
    <name type="scientific">Anguilla anguilla</name>
    <name type="common">European freshwater eel</name>
    <name type="synonym">Muraena anguilla</name>
    <dbReference type="NCBI Taxonomy" id="7936"/>
    <lineage>
        <taxon>Eukaryota</taxon>
        <taxon>Metazoa</taxon>
        <taxon>Chordata</taxon>
        <taxon>Craniata</taxon>
        <taxon>Vertebrata</taxon>
        <taxon>Euteleostomi</taxon>
        <taxon>Actinopterygii</taxon>
        <taxon>Neopterygii</taxon>
        <taxon>Teleostei</taxon>
        <taxon>Anguilliformes</taxon>
        <taxon>Anguillidae</taxon>
        <taxon>Anguilla</taxon>
    </lineage>
</organism>
<evidence type="ECO:0000259" key="2">
    <source>
        <dbReference type="Pfam" id="PF25150"/>
    </source>
</evidence>
<proteinExistence type="predicted"/>
<comment type="caution">
    <text evidence="3">The sequence shown here is derived from an EMBL/GenBank/DDBJ whole genome shotgun (WGS) entry which is preliminary data.</text>
</comment>
<dbReference type="PANTHER" id="PTHR14387">
    <property type="entry name" value="THADA/DEATH RECEPTOR INTERACTING PROTEIN"/>
    <property type="match status" value="1"/>
</dbReference>
<dbReference type="Proteomes" id="UP001044222">
    <property type="component" value="Chromosome 10"/>
</dbReference>
<dbReference type="GO" id="GO:0030488">
    <property type="term" value="P:tRNA methylation"/>
    <property type="evidence" value="ECO:0007669"/>
    <property type="project" value="TreeGrafter"/>
</dbReference>
<dbReference type="GO" id="GO:0005829">
    <property type="term" value="C:cytosol"/>
    <property type="evidence" value="ECO:0007669"/>
    <property type="project" value="TreeGrafter"/>
</dbReference>
<feature type="region of interest" description="Disordered" evidence="1">
    <location>
        <begin position="103"/>
        <end position="123"/>
    </location>
</feature>
<gene>
    <name evidence="3" type="ORF">ANANG_G00188230</name>
</gene>
<evidence type="ECO:0000313" key="3">
    <source>
        <dbReference type="EMBL" id="KAG5840384.1"/>
    </source>
</evidence>
<evidence type="ECO:0000256" key="1">
    <source>
        <dbReference type="SAM" id="MobiDB-lite"/>
    </source>
</evidence>
<dbReference type="AlphaFoldDB" id="A0A9D3M2G2"/>
<feature type="domain" description="tRNA (32-2'-O)-methyltransferase regulator THADA-like TPR repeats region" evidence="2">
    <location>
        <begin position="20"/>
        <end position="169"/>
    </location>
</feature>
<dbReference type="EMBL" id="JAFIRN010000010">
    <property type="protein sequence ID" value="KAG5840384.1"/>
    <property type="molecule type" value="Genomic_DNA"/>
</dbReference>
<keyword evidence="4" id="KW-1185">Reference proteome</keyword>
<dbReference type="InterPro" id="IPR056843">
    <property type="entry name" value="THADA-like_TPR"/>
</dbReference>
<reference evidence="3" key="1">
    <citation type="submission" date="2021-01" db="EMBL/GenBank/DDBJ databases">
        <title>A chromosome-scale assembly of European eel, Anguilla anguilla.</title>
        <authorList>
            <person name="Henkel C."/>
            <person name="Jong-Raadsen S.A."/>
            <person name="Dufour S."/>
            <person name="Weltzien F.-A."/>
            <person name="Palstra A.P."/>
            <person name="Pelster B."/>
            <person name="Spaink H.P."/>
            <person name="Van Den Thillart G.E."/>
            <person name="Jansen H."/>
            <person name="Zahm M."/>
            <person name="Klopp C."/>
            <person name="Cedric C."/>
            <person name="Louis A."/>
            <person name="Berthelot C."/>
            <person name="Parey E."/>
            <person name="Roest Crollius H."/>
            <person name="Montfort J."/>
            <person name="Robinson-Rechavi M."/>
            <person name="Bucao C."/>
            <person name="Bouchez O."/>
            <person name="Gislard M."/>
            <person name="Lluch J."/>
            <person name="Milhes M."/>
            <person name="Lampietro C."/>
            <person name="Lopez Roques C."/>
            <person name="Donnadieu C."/>
            <person name="Braasch I."/>
            <person name="Desvignes T."/>
            <person name="Postlethwait J."/>
            <person name="Bobe J."/>
            <person name="Guiguen Y."/>
            <person name="Dirks R."/>
        </authorList>
    </citation>
    <scope>NUCLEOTIDE SEQUENCE</scope>
    <source>
        <strain evidence="3">Tag_6206</strain>
        <tissue evidence="3">Liver</tissue>
    </source>
</reference>
<accession>A0A9D3M2G2</accession>
<name>A0A9D3M2G2_ANGAN</name>
<dbReference type="Pfam" id="PF25150">
    <property type="entry name" value="TPR_Trm732"/>
    <property type="match status" value="1"/>
</dbReference>
<evidence type="ECO:0000313" key="4">
    <source>
        <dbReference type="Proteomes" id="UP001044222"/>
    </source>
</evidence>